<dbReference type="EMBL" id="CATQJA010001754">
    <property type="protein sequence ID" value="CAJ0568509.1"/>
    <property type="molecule type" value="Genomic_DNA"/>
</dbReference>
<evidence type="ECO:0000256" key="2">
    <source>
        <dbReference type="ARBA" id="ARBA00022692"/>
    </source>
</evidence>
<evidence type="ECO:0000313" key="6">
    <source>
        <dbReference type="EMBL" id="CAJ0568509.1"/>
    </source>
</evidence>
<reference evidence="6" key="1">
    <citation type="submission" date="2023-06" db="EMBL/GenBank/DDBJ databases">
        <authorList>
            <person name="Delattre M."/>
        </authorList>
    </citation>
    <scope>NUCLEOTIDE SEQUENCE</scope>
    <source>
        <strain evidence="6">AF72</strain>
    </source>
</reference>
<dbReference type="GO" id="GO:0005230">
    <property type="term" value="F:extracellular ligand-gated monoatomic ion channel activity"/>
    <property type="evidence" value="ECO:0007669"/>
    <property type="project" value="InterPro"/>
</dbReference>
<dbReference type="GO" id="GO:0004888">
    <property type="term" value="F:transmembrane signaling receptor activity"/>
    <property type="evidence" value="ECO:0007669"/>
    <property type="project" value="InterPro"/>
</dbReference>
<feature type="non-terminal residue" evidence="6">
    <location>
        <position position="1"/>
    </location>
</feature>
<dbReference type="Pfam" id="PF02931">
    <property type="entry name" value="Neur_chan_LBD"/>
    <property type="match status" value="2"/>
</dbReference>
<dbReference type="InterPro" id="IPR036719">
    <property type="entry name" value="Neuro-gated_channel_TM_sf"/>
</dbReference>
<keyword evidence="4" id="KW-0472">Membrane</keyword>
<protein>
    <recommendedName>
        <fullName evidence="5">Neurotransmitter-gated ion-channel ligand-binding domain-containing protein</fullName>
    </recommendedName>
</protein>
<evidence type="ECO:0000259" key="5">
    <source>
        <dbReference type="Pfam" id="PF02931"/>
    </source>
</evidence>
<dbReference type="InterPro" id="IPR006201">
    <property type="entry name" value="Neur_channel"/>
</dbReference>
<dbReference type="GO" id="GO:0016020">
    <property type="term" value="C:membrane"/>
    <property type="evidence" value="ECO:0007669"/>
    <property type="project" value="UniProtKB-SubCell"/>
</dbReference>
<accession>A0AA36FVJ6</accession>
<evidence type="ECO:0000256" key="1">
    <source>
        <dbReference type="ARBA" id="ARBA00004370"/>
    </source>
</evidence>
<comment type="caution">
    <text evidence="6">The sequence shown here is derived from an EMBL/GenBank/DDBJ whole genome shotgun (WGS) entry which is preliminary data.</text>
</comment>
<evidence type="ECO:0000313" key="7">
    <source>
        <dbReference type="Proteomes" id="UP001177023"/>
    </source>
</evidence>
<evidence type="ECO:0000256" key="4">
    <source>
        <dbReference type="ARBA" id="ARBA00023136"/>
    </source>
</evidence>
<dbReference type="SUPFAM" id="SSF90112">
    <property type="entry name" value="Neurotransmitter-gated ion-channel transmembrane pore"/>
    <property type="match status" value="1"/>
</dbReference>
<dbReference type="AlphaFoldDB" id="A0AA36FVJ6"/>
<dbReference type="SUPFAM" id="SSF63712">
    <property type="entry name" value="Nicotinic receptor ligand binding domain-like"/>
    <property type="match status" value="2"/>
</dbReference>
<feature type="domain" description="Neurotransmitter-gated ion-channel ligand-binding" evidence="5">
    <location>
        <begin position="9"/>
        <end position="115"/>
    </location>
</feature>
<comment type="subcellular location">
    <subcellularLocation>
        <location evidence="1">Membrane</location>
    </subcellularLocation>
</comment>
<organism evidence="6 7">
    <name type="scientific">Mesorhabditis spiculigera</name>
    <dbReference type="NCBI Taxonomy" id="96644"/>
    <lineage>
        <taxon>Eukaryota</taxon>
        <taxon>Metazoa</taxon>
        <taxon>Ecdysozoa</taxon>
        <taxon>Nematoda</taxon>
        <taxon>Chromadorea</taxon>
        <taxon>Rhabditida</taxon>
        <taxon>Rhabditina</taxon>
        <taxon>Rhabditomorpha</taxon>
        <taxon>Rhabditoidea</taxon>
        <taxon>Rhabditidae</taxon>
        <taxon>Mesorhabditinae</taxon>
        <taxon>Mesorhabditis</taxon>
    </lineage>
</organism>
<dbReference type="InterPro" id="IPR036734">
    <property type="entry name" value="Neur_chan_lig-bd_sf"/>
</dbReference>
<evidence type="ECO:0000256" key="3">
    <source>
        <dbReference type="ARBA" id="ARBA00022989"/>
    </source>
</evidence>
<feature type="domain" description="Neurotransmitter-gated ion-channel ligand-binding" evidence="5">
    <location>
        <begin position="118"/>
        <end position="214"/>
    </location>
</feature>
<proteinExistence type="predicted"/>
<dbReference type="InterPro" id="IPR006202">
    <property type="entry name" value="Neur_chan_lig-bd"/>
</dbReference>
<name>A0AA36FVJ6_9BILA</name>
<sequence length="296" mass="33395">MPENNTASPVEPLNTEIRIFYIQIISLDAENQILSTLFQTKMYWTDDRLAWDSEEYGGIDQLYLNEDLFWLPDVNIGNVKGLVLVHPDQIRTLRLRSDGKVMMPTVYFAETTCTIKDASSQILSTCLEIKMIWKDPRLAWDPDDYGGIEQMYLNEQLFWLPDTNVGNVLALSIIHPEGIRTVCVKSSGHVTWPAQYYAENNCRVKVGTFPFDTQLGIGLTSLVSMTVLLDMLSDAIPKTVDFPILGIYVVLCVGSTFRQLFQGIARCNTTGHDDEAASLPDVGGHNQRLYCPNELF</sequence>
<dbReference type="PANTHER" id="PTHR18945">
    <property type="entry name" value="NEUROTRANSMITTER GATED ION CHANNEL"/>
    <property type="match status" value="1"/>
</dbReference>
<gene>
    <name evidence="6" type="ORF">MSPICULIGERA_LOCUS7026</name>
</gene>
<dbReference type="Proteomes" id="UP001177023">
    <property type="component" value="Unassembled WGS sequence"/>
</dbReference>
<keyword evidence="7" id="KW-1185">Reference proteome</keyword>
<dbReference type="Gene3D" id="2.70.170.10">
    <property type="entry name" value="Neurotransmitter-gated ion-channel ligand-binding domain"/>
    <property type="match status" value="2"/>
</dbReference>
<keyword evidence="3" id="KW-1133">Transmembrane helix</keyword>
<keyword evidence="2" id="KW-0812">Transmembrane</keyword>